<keyword evidence="1" id="KW-0472">Membrane</keyword>
<comment type="caution">
    <text evidence="2">The sequence shown here is derived from an EMBL/GenBank/DDBJ whole genome shotgun (WGS) entry which is preliminary data.</text>
</comment>
<dbReference type="RefSeq" id="WP_154071857.1">
    <property type="nucleotide sequence ID" value="NZ_SISG01000001.1"/>
</dbReference>
<name>A0A4Q9GRK8_9MICO</name>
<keyword evidence="3" id="KW-1185">Reference proteome</keyword>
<keyword evidence="1" id="KW-0812">Transmembrane</keyword>
<accession>A0A4Q9GRK8</accession>
<protein>
    <submittedName>
        <fullName evidence="2">Multidrug ABC transporter ATPase</fullName>
    </submittedName>
</protein>
<proteinExistence type="predicted"/>
<evidence type="ECO:0000256" key="1">
    <source>
        <dbReference type="SAM" id="Phobius"/>
    </source>
</evidence>
<dbReference type="AlphaFoldDB" id="A0A4Q9GRK8"/>
<dbReference type="Proteomes" id="UP000294194">
    <property type="component" value="Unassembled WGS sequence"/>
</dbReference>
<reference evidence="3" key="1">
    <citation type="submission" date="2019-02" db="EMBL/GenBank/DDBJ databases">
        <title>Glaciihabitans arcticus sp. nov., a psychrotolerant bacterium isolated from polar soil.</title>
        <authorList>
            <person name="Dahal R.H."/>
        </authorList>
    </citation>
    <scope>NUCLEOTIDE SEQUENCE [LARGE SCALE GENOMIC DNA]</scope>
    <source>
        <strain evidence="3">RP-3-7</strain>
    </source>
</reference>
<sequence>MIAGIILLSVVAIFATLGLTAAGVDLTEGVFPTIVALPAIGLPLGFALVVVLLIMSVIKRGRAAKDVSN</sequence>
<feature type="transmembrane region" description="Helical" evidence="1">
    <location>
        <begin position="30"/>
        <end position="55"/>
    </location>
</feature>
<dbReference type="EMBL" id="SISG01000001">
    <property type="protein sequence ID" value="TBN57592.1"/>
    <property type="molecule type" value="Genomic_DNA"/>
</dbReference>
<evidence type="ECO:0000313" key="2">
    <source>
        <dbReference type="EMBL" id="TBN57592.1"/>
    </source>
</evidence>
<organism evidence="2 3">
    <name type="scientific">Glaciihabitans arcticus</name>
    <dbReference type="NCBI Taxonomy" id="2668039"/>
    <lineage>
        <taxon>Bacteria</taxon>
        <taxon>Bacillati</taxon>
        <taxon>Actinomycetota</taxon>
        <taxon>Actinomycetes</taxon>
        <taxon>Micrococcales</taxon>
        <taxon>Microbacteriaceae</taxon>
        <taxon>Glaciihabitans</taxon>
    </lineage>
</organism>
<gene>
    <name evidence="2" type="ORF">EYE40_09445</name>
</gene>
<keyword evidence="1" id="KW-1133">Transmembrane helix</keyword>
<evidence type="ECO:0000313" key="3">
    <source>
        <dbReference type="Proteomes" id="UP000294194"/>
    </source>
</evidence>